<dbReference type="Gene3D" id="3.40.50.150">
    <property type="entry name" value="Vaccinia Virus protein VP39"/>
    <property type="match status" value="1"/>
</dbReference>
<dbReference type="AlphaFoldDB" id="A0A319EH30"/>
<keyword evidence="2" id="KW-1185">Reference proteome</keyword>
<dbReference type="Proteomes" id="UP000248423">
    <property type="component" value="Unassembled WGS sequence"/>
</dbReference>
<dbReference type="OrthoDB" id="1606438at2759"/>
<name>A0A319EH30_ASPSB</name>
<reference evidence="1 2" key="1">
    <citation type="submission" date="2018-02" db="EMBL/GenBank/DDBJ databases">
        <title>The genomes of Aspergillus section Nigri reveals drivers in fungal speciation.</title>
        <authorList>
            <consortium name="DOE Joint Genome Institute"/>
            <person name="Vesth T.C."/>
            <person name="Nybo J."/>
            <person name="Theobald S."/>
            <person name="Brandl J."/>
            <person name="Frisvad J.C."/>
            <person name="Nielsen K.F."/>
            <person name="Lyhne E.K."/>
            <person name="Kogle M.E."/>
            <person name="Kuo A."/>
            <person name="Riley R."/>
            <person name="Clum A."/>
            <person name="Nolan M."/>
            <person name="Lipzen A."/>
            <person name="Salamov A."/>
            <person name="Henrissat B."/>
            <person name="Wiebenga A."/>
            <person name="De vries R.P."/>
            <person name="Grigoriev I.V."/>
            <person name="Mortensen U.H."/>
            <person name="Andersen M.R."/>
            <person name="Baker S.E."/>
        </authorList>
    </citation>
    <scope>NUCLEOTIDE SEQUENCE [LARGE SCALE GENOMIC DNA]</scope>
    <source>
        <strain evidence="1 2">CBS 121057</strain>
    </source>
</reference>
<gene>
    <name evidence="1" type="ORF">BO78DRAFT_429259</name>
</gene>
<protein>
    <submittedName>
        <fullName evidence="1">Uncharacterized protein</fullName>
    </submittedName>
</protein>
<dbReference type="EMBL" id="KZ826345">
    <property type="protein sequence ID" value="PYI06965.1"/>
    <property type="molecule type" value="Genomic_DNA"/>
</dbReference>
<dbReference type="InterPro" id="IPR029063">
    <property type="entry name" value="SAM-dependent_MTases_sf"/>
</dbReference>
<dbReference type="VEuPathDB" id="FungiDB:BO78DRAFT_429259"/>
<evidence type="ECO:0000313" key="2">
    <source>
        <dbReference type="Proteomes" id="UP000248423"/>
    </source>
</evidence>
<accession>A0A319EH30</accession>
<evidence type="ECO:0000313" key="1">
    <source>
        <dbReference type="EMBL" id="PYI06965.1"/>
    </source>
</evidence>
<organism evidence="1 2">
    <name type="scientific">Aspergillus sclerotiicarbonarius (strain CBS 121057 / IBT 28362)</name>
    <dbReference type="NCBI Taxonomy" id="1448318"/>
    <lineage>
        <taxon>Eukaryota</taxon>
        <taxon>Fungi</taxon>
        <taxon>Dikarya</taxon>
        <taxon>Ascomycota</taxon>
        <taxon>Pezizomycotina</taxon>
        <taxon>Eurotiomycetes</taxon>
        <taxon>Eurotiomycetidae</taxon>
        <taxon>Eurotiales</taxon>
        <taxon>Aspergillaceae</taxon>
        <taxon>Aspergillus</taxon>
        <taxon>Aspergillus subgen. Circumdati</taxon>
    </lineage>
</organism>
<sequence>MEEIYMASLRWFYHLNIDTVDRAVLNSTVAPTARSVQDLNLGDRDIMDMEMITTFNARERPLEDWKRLCQDAHPGLKLRRSFKPAGSIMSIMEFVLEE</sequence>
<proteinExistence type="predicted"/>